<protein>
    <submittedName>
        <fullName evidence="1">Uncharacterized protein</fullName>
    </submittedName>
</protein>
<organism evidence="1 2">
    <name type="scientific">Xyrichtys novacula</name>
    <name type="common">Pearly razorfish</name>
    <name type="synonym">Hemipteronotus novacula</name>
    <dbReference type="NCBI Taxonomy" id="13765"/>
    <lineage>
        <taxon>Eukaryota</taxon>
        <taxon>Metazoa</taxon>
        <taxon>Chordata</taxon>
        <taxon>Craniata</taxon>
        <taxon>Vertebrata</taxon>
        <taxon>Euteleostomi</taxon>
        <taxon>Actinopterygii</taxon>
        <taxon>Neopterygii</taxon>
        <taxon>Teleostei</taxon>
        <taxon>Neoteleostei</taxon>
        <taxon>Acanthomorphata</taxon>
        <taxon>Eupercaria</taxon>
        <taxon>Labriformes</taxon>
        <taxon>Labridae</taxon>
        <taxon>Xyrichtys</taxon>
    </lineage>
</organism>
<evidence type="ECO:0000313" key="1">
    <source>
        <dbReference type="EMBL" id="CAJ1062609.1"/>
    </source>
</evidence>
<dbReference type="AlphaFoldDB" id="A0AAV1FPA4"/>
<keyword evidence="2" id="KW-1185">Reference proteome</keyword>
<sequence>MESFFDLINKGLSELEPSLVPGTFSDASAEGQPPVTADLINSKRCRCNGKGRGIMDTGCPCQQFALLKGKCGRLKRLCQRKRNKNLKKCKWFSKVQMDCNPRKFGPSVPI</sequence>
<dbReference type="Proteomes" id="UP001178508">
    <property type="component" value="Chromosome 8"/>
</dbReference>
<gene>
    <name evidence="1" type="ORF">XNOV1_A032197</name>
</gene>
<name>A0AAV1FPA4_XYRNO</name>
<reference evidence="1" key="1">
    <citation type="submission" date="2023-08" db="EMBL/GenBank/DDBJ databases">
        <authorList>
            <person name="Alioto T."/>
            <person name="Alioto T."/>
            <person name="Gomez Garrido J."/>
        </authorList>
    </citation>
    <scope>NUCLEOTIDE SEQUENCE</scope>
</reference>
<proteinExistence type="predicted"/>
<accession>A0AAV1FPA4</accession>
<evidence type="ECO:0000313" key="2">
    <source>
        <dbReference type="Proteomes" id="UP001178508"/>
    </source>
</evidence>
<dbReference type="EMBL" id="OY660871">
    <property type="protein sequence ID" value="CAJ1062609.1"/>
    <property type="molecule type" value="Genomic_DNA"/>
</dbReference>